<proteinExistence type="predicted"/>
<sequence>MALQAINVKIQGGEQYTVQFDVPETLEEAKERWGEDVVYSRFKASTVIDLQSGMRGVIRADDFSADKLQLYAESWKPGVKTRGRTKDERLIDALDALSDEDRAELLSKYEID</sequence>
<reference evidence="1" key="1">
    <citation type="journal article" date="2015" name="Nature">
        <title>Complex archaea that bridge the gap between prokaryotes and eukaryotes.</title>
        <authorList>
            <person name="Spang A."/>
            <person name="Saw J.H."/>
            <person name="Jorgensen S.L."/>
            <person name="Zaremba-Niedzwiedzka K."/>
            <person name="Martijn J."/>
            <person name="Lind A.E."/>
            <person name="van Eijk R."/>
            <person name="Schleper C."/>
            <person name="Guy L."/>
            <person name="Ettema T.J."/>
        </authorList>
    </citation>
    <scope>NUCLEOTIDE SEQUENCE</scope>
</reference>
<accession>A0A0F8W1X4</accession>
<organism evidence="1">
    <name type="scientific">marine sediment metagenome</name>
    <dbReference type="NCBI Taxonomy" id="412755"/>
    <lineage>
        <taxon>unclassified sequences</taxon>
        <taxon>metagenomes</taxon>
        <taxon>ecological metagenomes</taxon>
    </lineage>
</organism>
<comment type="caution">
    <text evidence="1">The sequence shown here is derived from an EMBL/GenBank/DDBJ whole genome shotgun (WGS) entry which is preliminary data.</text>
</comment>
<evidence type="ECO:0000313" key="1">
    <source>
        <dbReference type="EMBL" id="KKK50618.1"/>
    </source>
</evidence>
<gene>
    <name evidence="1" type="ORF">LCGC14_3123230</name>
</gene>
<dbReference type="EMBL" id="LAZR01067926">
    <property type="protein sequence ID" value="KKK50618.1"/>
    <property type="molecule type" value="Genomic_DNA"/>
</dbReference>
<protein>
    <submittedName>
        <fullName evidence="1">Uncharacterized protein</fullName>
    </submittedName>
</protein>
<dbReference type="AlphaFoldDB" id="A0A0F8W1X4"/>
<name>A0A0F8W1X4_9ZZZZ</name>